<protein>
    <submittedName>
        <fullName evidence="1">Damage-inducible protein DinB</fullName>
    </submittedName>
</protein>
<dbReference type="RefSeq" id="WP_310259942.1">
    <property type="nucleotide sequence ID" value="NZ_JAVDWA010000005.1"/>
</dbReference>
<dbReference type="SUPFAM" id="SSF109854">
    <property type="entry name" value="DinB/YfiT-like putative metalloenzymes"/>
    <property type="match status" value="1"/>
</dbReference>
<sequence>MQLSDKNRYIIDEIEGYSKDFSILISMMNYAREMTIRHVQDLSTEALDYRINGIGNSIGMLLAHFNAVEKIYQFLSIEGAHLSEEEIDRYADTLEPAISLGEAATVISGNTADFYIEDLKKTREKTLSLFQELPDSWLYETTPWWEELPSNNYFKWFHVFEDEIAHCGQIRLLKKYYKLSQETKR</sequence>
<dbReference type="EMBL" id="JAVDWA010000005">
    <property type="protein sequence ID" value="MDR7073890.1"/>
    <property type="molecule type" value="Genomic_DNA"/>
</dbReference>
<proteinExistence type="predicted"/>
<evidence type="ECO:0000313" key="2">
    <source>
        <dbReference type="Proteomes" id="UP001258181"/>
    </source>
</evidence>
<name>A0ABU1U362_9BACL</name>
<dbReference type="Gene3D" id="1.20.120.450">
    <property type="entry name" value="dinb family like domain"/>
    <property type="match status" value="1"/>
</dbReference>
<dbReference type="InterPro" id="IPR007061">
    <property type="entry name" value="MST-like"/>
</dbReference>
<comment type="caution">
    <text evidence="1">The sequence shown here is derived from an EMBL/GenBank/DDBJ whole genome shotgun (WGS) entry which is preliminary data.</text>
</comment>
<gene>
    <name evidence="1" type="ORF">J2X07_002880</name>
</gene>
<reference evidence="1 2" key="1">
    <citation type="submission" date="2023-07" db="EMBL/GenBank/DDBJ databases">
        <title>Sorghum-associated microbial communities from plants grown in Nebraska, USA.</title>
        <authorList>
            <person name="Schachtman D."/>
        </authorList>
    </citation>
    <scope>NUCLEOTIDE SEQUENCE [LARGE SCALE GENOMIC DNA]</scope>
    <source>
        <strain evidence="1 2">BE211</strain>
    </source>
</reference>
<accession>A0ABU1U362</accession>
<dbReference type="Pfam" id="PF04978">
    <property type="entry name" value="MST"/>
    <property type="match status" value="1"/>
</dbReference>
<keyword evidence="2" id="KW-1185">Reference proteome</keyword>
<dbReference type="InterPro" id="IPR034660">
    <property type="entry name" value="DinB/YfiT-like"/>
</dbReference>
<dbReference type="Proteomes" id="UP001258181">
    <property type="component" value="Unassembled WGS sequence"/>
</dbReference>
<evidence type="ECO:0000313" key="1">
    <source>
        <dbReference type="EMBL" id="MDR7073890.1"/>
    </source>
</evidence>
<organism evidence="1 2">
    <name type="scientific">Fictibacillus barbaricus</name>
    <dbReference type="NCBI Taxonomy" id="182136"/>
    <lineage>
        <taxon>Bacteria</taxon>
        <taxon>Bacillati</taxon>
        <taxon>Bacillota</taxon>
        <taxon>Bacilli</taxon>
        <taxon>Bacillales</taxon>
        <taxon>Fictibacillaceae</taxon>
        <taxon>Fictibacillus</taxon>
    </lineage>
</organism>